<protein>
    <submittedName>
        <fullName evidence="2">Uncharacterized protein</fullName>
    </submittedName>
</protein>
<reference evidence="2 3" key="1">
    <citation type="journal article" date="2021" name="Elife">
        <title>Chloroplast acquisition without the gene transfer in kleptoplastic sea slugs, Plakobranchus ocellatus.</title>
        <authorList>
            <person name="Maeda T."/>
            <person name="Takahashi S."/>
            <person name="Yoshida T."/>
            <person name="Shimamura S."/>
            <person name="Takaki Y."/>
            <person name="Nagai Y."/>
            <person name="Toyoda A."/>
            <person name="Suzuki Y."/>
            <person name="Arimoto A."/>
            <person name="Ishii H."/>
            <person name="Satoh N."/>
            <person name="Nishiyama T."/>
            <person name="Hasebe M."/>
            <person name="Maruyama T."/>
            <person name="Minagawa J."/>
            <person name="Obokata J."/>
            <person name="Shigenobu S."/>
        </authorList>
    </citation>
    <scope>NUCLEOTIDE SEQUENCE [LARGE SCALE GENOMIC DNA]</scope>
</reference>
<evidence type="ECO:0000313" key="3">
    <source>
        <dbReference type="Proteomes" id="UP000762676"/>
    </source>
</evidence>
<feature type="compositionally biased region" description="Basic and acidic residues" evidence="1">
    <location>
        <begin position="951"/>
        <end position="964"/>
    </location>
</feature>
<organism evidence="2 3">
    <name type="scientific">Elysia marginata</name>
    <dbReference type="NCBI Taxonomy" id="1093978"/>
    <lineage>
        <taxon>Eukaryota</taxon>
        <taxon>Metazoa</taxon>
        <taxon>Spiralia</taxon>
        <taxon>Lophotrochozoa</taxon>
        <taxon>Mollusca</taxon>
        <taxon>Gastropoda</taxon>
        <taxon>Heterobranchia</taxon>
        <taxon>Euthyneura</taxon>
        <taxon>Panpulmonata</taxon>
        <taxon>Sacoglossa</taxon>
        <taxon>Placobranchoidea</taxon>
        <taxon>Plakobranchidae</taxon>
        <taxon>Elysia</taxon>
    </lineage>
</organism>
<keyword evidence="3" id="KW-1185">Reference proteome</keyword>
<comment type="caution">
    <text evidence="2">The sequence shown here is derived from an EMBL/GenBank/DDBJ whole genome shotgun (WGS) entry which is preliminary data.</text>
</comment>
<evidence type="ECO:0000256" key="1">
    <source>
        <dbReference type="SAM" id="MobiDB-lite"/>
    </source>
</evidence>
<gene>
    <name evidence="2" type="ORF">ElyMa_002746000</name>
</gene>
<evidence type="ECO:0000313" key="2">
    <source>
        <dbReference type="EMBL" id="GFR97479.1"/>
    </source>
</evidence>
<name>A0AAV4HIM6_9GAST</name>
<feature type="region of interest" description="Disordered" evidence="1">
    <location>
        <begin position="905"/>
        <end position="983"/>
    </location>
</feature>
<dbReference type="Proteomes" id="UP000762676">
    <property type="component" value="Unassembled WGS sequence"/>
</dbReference>
<accession>A0AAV4HIM6</accession>
<feature type="compositionally biased region" description="Basic and acidic residues" evidence="1">
    <location>
        <begin position="972"/>
        <end position="983"/>
    </location>
</feature>
<feature type="region of interest" description="Disordered" evidence="1">
    <location>
        <begin position="549"/>
        <end position="569"/>
    </location>
</feature>
<dbReference type="AlphaFoldDB" id="A0AAV4HIM6"/>
<sequence>MENSEWIFTWKDHLFVSHIHQHKLLLKWTPVGLKETSKPALYKEHFYNTNSPEQSNVDDPSSATSTSFDLDYGKDFKYLTCGFSFDPGCFNRVPVMVVLGSNSESQTARSKGSKTNICRIFSARNKVSNPGVLDLEVPTNFELVDLGTFDLTPKHKNVFVDQTPLVVNNFKIVSFFHMLYLDATSANLDVYSTTGISSYSLFNKDECSSAKQFRTLDVFYNNIRHETFLLFSYLDDIGVKKVACIKLQLDTYDSHSVRFSLRMSKSSTLLEFVPQKYLFPPDYSQLVTVTKIISLSSRQKSTSESIQYSSNLLIITNTGYLLIFVDGTLSSCFHIWNNLQEVCSLTEAEWDLAKFNFVTMKRGSIDRIAIQVNSACVLLDVQKEEVIKVWQSVLYISEVTNCQSPHPCLLMVINTDEDISVKLWNLLNDGESIHIFDSYNYKTNSSGMVELQSNLQRQISEESDNSQIPQFAVDAILVQKKKYETALREAKIELAAKEKFLVETMETLQNLETPERLFHHHDSQLIPLLDCSPEADEKKTCAKAQPSALRHIPPNIGTGDSYTPANRSRYDLPRVDKSKMGSKTSAPALITILGEPWKRTIESILVVGVLVKNIFDRPIIGTHIHLIPGRDCSFSTLECVSSEGHAALRNNGFSSSFPMPSSDAFVSMQPGSEKTLTCFVDTGQILSPEDVKFFLIVTLLVSAYDSSAKEKDSSLDRKQGTGDKLFNVNCGEVILSTQDVISATYSLEQIFGEQKMEPSDIAINMLALDCVQKATNYLIKSKISSVLCLESKLKSHPNFLSAGDCLIFMADHQLRLCRVKGLEQISKKEGKFKILTRRENQTVLFVKLLHSLLPDDVILIPDLAPPSLSLQRARNVLDKELQNRITEIKRELNKVTLDQAMEAPLFPESEKDHGLPSLSSPTFHSKKNMWSKSGPKDYSGSADGPASNIKSDMDNGNKLNEERKKFSKAKRRLNEKLGIDDNS</sequence>
<proteinExistence type="predicted"/>
<dbReference type="EMBL" id="BMAT01005639">
    <property type="protein sequence ID" value="GFR97479.1"/>
    <property type="molecule type" value="Genomic_DNA"/>
</dbReference>